<evidence type="ECO:0000313" key="3">
    <source>
        <dbReference type="Proteomes" id="UP000266673"/>
    </source>
</evidence>
<accession>A0A397V4U4</accession>
<gene>
    <name evidence="2" type="ORF">C2G38_2191246</name>
</gene>
<keyword evidence="1" id="KW-0472">Membrane</keyword>
<evidence type="ECO:0000313" key="2">
    <source>
        <dbReference type="EMBL" id="RIB15949.1"/>
    </source>
</evidence>
<organism evidence="2 3">
    <name type="scientific">Gigaspora rosea</name>
    <dbReference type="NCBI Taxonomy" id="44941"/>
    <lineage>
        <taxon>Eukaryota</taxon>
        <taxon>Fungi</taxon>
        <taxon>Fungi incertae sedis</taxon>
        <taxon>Mucoromycota</taxon>
        <taxon>Glomeromycotina</taxon>
        <taxon>Glomeromycetes</taxon>
        <taxon>Diversisporales</taxon>
        <taxon>Gigasporaceae</taxon>
        <taxon>Gigaspora</taxon>
    </lineage>
</organism>
<keyword evidence="3" id="KW-1185">Reference proteome</keyword>
<proteinExistence type="predicted"/>
<name>A0A397V4U4_9GLOM</name>
<feature type="transmembrane region" description="Helical" evidence="1">
    <location>
        <begin position="55"/>
        <end position="79"/>
    </location>
</feature>
<protein>
    <submittedName>
        <fullName evidence="2">Uncharacterized protein</fullName>
    </submittedName>
</protein>
<evidence type="ECO:0000256" key="1">
    <source>
        <dbReference type="SAM" id="Phobius"/>
    </source>
</evidence>
<keyword evidence="1" id="KW-1133">Transmembrane helix</keyword>
<comment type="caution">
    <text evidence="2">The sequence shown here is derived from an EMBL/GenBank/DDBJ whole genome shotgun (WGS) entry which is preliminary data.</text>
</comment>
<dbReference type="EMBL" id="QKWP01000712">
    <property type="protein sequence ID" value="RIB15949.1"/>
    <property type="molecule type" value="Genomic_DNA"/>
</dbReference>
<dbReference type="Proteomes" id="UP000266673">
    <property type="component" value="Unassembled WGS sequence"/>
</dbReference>
<dbReference type="AlphaFoldDB" id="A0A397V4U4"/>
<keyword evidence="1" id="KW-0812">Transmembrane</keyword>
<reference evidence="2 3" key="1">
    <citation type="submission" date="2018-06" db="EMBL/GenBank/DDBJ databases">
        <title>Comparative genomics reveals the genomic features of Rhizophagus irregularis, R. cerebriforme, R. diaphanum and Gigaspora rosea, and their symbiotic lifestyle signature.</title>
        <authorList>
            <person name="Morin E."/>
            <person name="San Clemente H."/>
            <person name="Chen E.C.H."/>
            <person name="De La Providencia I."/>
            <person name="Hainaut M."/>
            <person name="Kuo A."/>
            <person name="Kohler A."/>
            <person name="Murat C."/>
            <person name="Tang N."/>
            <person name="Roy S."/>
            <person name="Loubradou J."/>
            <person name="Henrissat B."/>
            <person name="Grigoriev I.V."/>
            <person name="Corradi N."/>
            <person name="Roux C."/>
            <person name="Martin F.M."/>
        </authorList>
    </citation>
    <scope>NUCLEOTIDE SEQUENCE [LARGE SCALE GENOMIC DNA]</scope>
    <source>
        <strain evidence="2 3">DAOM 194757</strain>
    </source>
</reference>
<sequence length="108" mass="12697">MKPKVVITEIELKKRTHLSEASQQKFEKLLSEEVVASFVKIFEYKNIKKCLVKYYILYSITFSSLYNLVYSLLAPLVFLKFQQSGHFGLPPPKDWQYLLFSNQECLPI</sequence>